<name>A0A811UTZ9_CERCA</name>
<protein>
    <submittedName>
        <fullName evidence="1">(Mediterranean fruit fly) hypothetical protein</fullName>
    </submittedName>
</protein>
<sequence length="82" mass="8953">MLNELSCTNDAWEYLVELSEVARRSAGSSAGCLIAVSYATWLCILVYCKTSGNFGGELLNKQINNNVQQQQQHVIAVLSLCA</sequence>
<keyword evidence="2" id="KW-1185">Reference proteome</keyword>
<reference evidence="1" key="1">
    <citation type="submission" date="2020-11" db="EMBL/GenBank/DDBJ databases">
        <authorList>
            <person name="Whitehead M."/>
        </authorList>
    </citation>
    <scope>NUCLEOTIDE SEQUENCE</scope>
    <source>
        <strain evidence="1">EGII</strain>
    </source>
</reference>
<gene>
    <name evidence="1" type="ORF">CCAP1982_LOCUS11152</name>
</gene>
<evidence type="ECO:0000313" key="1">
    <source>
        <dbReference type="EMBL" id="CAD7002669.1"/>
    </source>
</evidence>
<dbReference type="Proteomes" id="UP000606786">
    <property type="component" value="Unassembled WGS sequence"/>
</dbReference>
<dbReference type="EMBL" id="CAJHJT010000034">
    <property type="protein sequence ID" value="CAD7002669.1"/>
    <property type="molecule type" value="Genomic_DNA"/>
</dbReference>
<organism evidence="1 2">
    <name type="scientific">Ceratitis capitata</name>
    <name type="common">Mediterranean fruit fly</name>
    <name type="synonym">Tephritis capitata</name>
    <dbReference type="NCBI Taxonomy" id="7213"/>
    <lineage>
        <taxon>Eukaryota</taxon>
        <taxon>Metazoa</taxon>
        <taxon>Ecdysozoa</taxon>
        <taxon>Arthropoda</taxon>
        <taxon>Hexapoda</taxon>
        <taxon>Insecta</taxon>
        <taxon>Pterygota</taxon>
        <taxon>Neoptera</taxon>
        <taxon>Endopterygota</taxon>
        <taxon>Diptera</taxon>
        <taxon>Brachycera</taxon>
        <taxon>Muscomorpha</taxon>
        <taxon>Tephritoidea</taxon>
        <taxon>Tephritidae</taxon>
        <taxon>Ceratitis</taxon>
        <taxon>Ceratitis</taxon>
    </lineage>
</organism>
<evidence type="ECO:0000313" key="2">
    <source>
        <dbReference type="Proteomes" id="UP000606786"/>
    </source>
</evidence>
<comment type="caution">
    <text evidence="1">The sequence shown here is derived from an EMBL/GenBank/DDBJ whole genome shotgun (WGS) entry which is preliminary data.</text>
</comment>
<accession>A0A811UTZ9</accession>
<proteinExistence type="predicted"/>
<dbReference type="AlphaFoldDB" id="A0A811UTZ9"/>